<gene>
    <name evidence="6" type="ORF">JD82_00722</name>
</gene>
<dbReference type="InterPro" id="IPR001098">
    <property type="entry name" value="DNA-dir_DNA_pol_A_palm_dom"/>
</dbReference>
<evidence type="ECO:0000313" key="6">
    <source>
        <dbReference type="EMBL" id="TWH18901.1"/>
    </source>
</evidence>
<dbReference type="PANTHER" id="PTHR10133">
    <property type="entry name" value="DNA POLYMERASE I"/>
    <property type="match status" value="1"/>
</dbReference>
<evidence type="ECO:0000256" key="3">
    <source>
        <dbReference type="ARBA" id="ARBA00049244"/>
    </source>
</evidence>
<dbReference type="InterPro" id="IPR043502">
    <property type="entry name" value="DNA/RNA_pol_sf"/>
</dbReference>
<dbReference type="RefSeq" id="WP_030531826.1">
    <property type="nucleotide sequence ID" value="NZ_JOIJ01000006.1"/>
</dbReference>
<feature type="region of interest" description="Disordered" evidence="4">
    <location>
        <begin position="427"/>
        <end position="452"/>
    </location>
</feature>
<comment type="caution">
    <text evidence="6">The sequence shown here is derived from an EMBL/GenBank/DDBJ whole genome shotgun (WGS) entry which is preliminary data.</text>
</comment>
<evidence type="ECO:0000256" key="2">
    <source>
        <dbReference type="ARBA" id="ARBA00022705"/>
    </source>
</evidence>
<dbReference type="InterPro" id="IPR002298">
    <property type="entry name" value="DNA_polymerase_A"/>
</dbReference>
<dbReference type="GO" id="GO:0006261">
    <property type="term" value="P:DNA-templated DNA replication"/>
    <property type="evidence" value="ECO:0007669"/>
    <property type="project" value="InterPro"/>
</dbReference>
<proteinExistence type="predicted"/>
<dbReference type="GO" id="GO:0003677">
    <property type="term" value="F:DNA binding"/>
    <property type="evidence" value="ECO:0007669"/>
    <property type="project" value="InterPro"/>
</dbReference>
<dbReference type="NCBIfam" id="NF011538">
    <property type="entry name" value="PRK14975.1-1"/>
    <property type="match status" value="1"/>
</dbReference>
<organism evidence="6 7">
    <name type="scientific">Prauserella rugosa</name>
    <dbReference type="NCBI Taxonomy" id="43354"/>
    <lineage>
        <taxon>Bacteria</taxon>
        <taxon>Bacillati</taxon>
        <taxon>Actinomycetota</taxon>
        <taxon>Actinomycetes</taxon>
        <taxon>Pseudonocardiales</taxon>
        <taxon>Pseudonocardiaceae</taxon>
        <taxon>Prauserella</taxon>
    </lineage>
</organism>
<feature type="region of interest" description="Disordered" evidence="4">
    <location>
        <begin position="105"/>
        <end position="125"/>
    </location>
</feature>
<dbReference type="Pfam" id="PF00476">
    <property type="entry name" value="DNA_pol_A"/>
    <property type="match status" value="1"/>
</dbReference>
<feature type="domain" description="DNA-directed DNA polymerase family A palm" evidence="5">
    <location>
        <begin position="311"/>
        <end position="509"/>
    </location>
</feature>
<dbReference type="PANTHER" id="PTHR10133:SF27">
    <property type="entry name" value="DNA POLYMERASE NU"/>
    <property type="match status" value="1"/>
</dbReference>
<dbReference type="GO" id="GO:0006302">
    <property type="term" value="P:double-strand break repair"/>
    <property type="evidence" value="ECO:0007669"/>
    <property type="project" value="TreeGrafter"/>
</dbReference>
<name>A0A660CDA3_9PSEU</name>
<dbReference type="SMART" id="SM00482">
    <property type="entry name" value="POLAc"/>
    <property type="match status" value="1"/>
</dbReference>
<evidence type="ECO:0000256" key="1">
    <source>
        <dbReference type="ARBA" id="ARBA00012417"/>
    </source>
</evidence>
<dbReference type="Proteomes" id="UP000317303">
    <property type="component" value="Unassembled WGS sequence"/>
</dbReference>
<dbReference type="AlphaFoldDB" id="A0A660CDA3"/>
<dbReference type="OrthoDB" id="4414061at2"/>
<feature type="compositionally biased region" description="Basic and acidic residues" evidence="4">
    <location>
        <begin position="109"/>
        <end position="125"/>
    </location>
</feature>
<dbReference type="Gene3D" id="1.10.150.20">
    <property type="entry name" value="5' to 3' exonuclease, C-terminal subdomain"/>
    <property type="match status" value="1"/>
</dbReference>
<evidence type="ECO:0000313" key="7">
    <source>
        <dbReference type="Proteomes" id="UP000317303"/>
    </source>
</evidence>
<dbReference type="SUPFAM" id="SSF56672">
    <property type="entry name" value="DNA/RNA polymerases"/>
    <property type="match status" value="1"/>
</dbReference>
<dbReference type="Gene3D" id="3.30.70.370">
    <property type="match status" value="1"/>
</dbReference>
<protein>
    <recommendedName>
        <fullName evidence="1">DNA-directed DNA polymerase</fullName>
        <ecNumber evidence="1">2.7.7.7</ecNumber>
    </recommendedName>
</protein>
<sequence length="551" mass="59188">MHVIVTRDPTGRFSMRCPDADLVVPDDVAAEELPARAERIEREHRPRWVLPSTDRDYRPLLEAGVRVRRCHDLSLVEGLLLAAEGAGDRPRSLAAAYARLRGLPVPADNEPHGPPDDRPALFEPHETGLPAGVDPADAAAAVLSDQTARIERLGRLRLLAAAESASALAAVEMSTDGLPWRRERHAALLTDLLGPRVPAGSRPAALAVLAERIAAAFGRPVNPDHPDSVVRAFGRAGISVPSARAHVLRRVDHPAVAPLLEYKELARLNSAHGWAWLDQWVHADRFRPVYVVGGVVSGRWASRGGAALQIPRMLRGCVTADPGWKLVVADAAQLEPRILAALSGDRRLAQVSRSTDLYTTLAEELHPEAGDDHRHSAKVAMLSAMYGGTAGDAAATFALLRRRFPDAVSYVEHAAAAGERGEIVRSRLGRTSPPPSEAWRTLTGGDGAEGPARRAARDWGRFTRNFVVQASAADWTAVLLAGLRARLPHPAHLVFFQHDEVLVHTPAELAGPVVAALEEAVAETTALVFGPSCPVHFPMPAAVVDSYADAK</sequence>
<evidence type="ECO:0000256" key="4">
    <source>
        <dbReference type="SAM" id="MobiDB-lite"/>
    </source>
</evidence>
<comment type="catalytic activity">
    <reaction evidence="3">
        <text>DNA(n) + a 2'-deoxyribonucleoside 5'-triphosphate = DNA(n+1) + diphosphate</text>
        <dbReference type="Rhea" id="RHEA:22508"/>
        <dbReference type="Rhea" id="RHEA-COMP:17339"/>
        <dbReference type="Rhea" id="RHEA-COMP:17340"/>
        <dbReference type="ChEBI" id="CHEBI:33019"/>
        <dbReference type="ChEBI" id="CHEBI:61560"/>
        <dbReference type="ChEBI" id="CHEBI:173112"/>
        <dbReference type="EC" id="2.7.7.7"/>
    </reaction>
</comment>
<dbReference type="CDD" id="cd06444">
    <property type="entry name" value="DNA_pol_A"/>
    <property type="match status" value="1"/>
</dbReference>
<dbReference type="GO" id="GO:0003887">
    <property type="term" value="F:DNA-directed DNA polymerase activity"/>
    <property type="evidence" value="ECO:0007669"/>
    <property type="project" value="UniProtKB-EC"/>
</dbReference>
<dbReference type="EC" id="2.7.7.7" evidence="1"/>
<dbReference type="EMBL" id="VLJV01000001">
    <property type="protein sequence ID" value="TWH18901.1"/>
    <property type="molecule type" value="Genomic_DNA"/>
</dbReference>
<keyword evidence="2" id="KW-0235">DNA replication</keyword>
<dbReference type="PRINTS" id="PR00868">
    <property type="entry name" value="DNAPOLI"/>
</dbReference>
<evidence type="ECO:0000259" key="5">
    <source>
        <dbReference type="SMART" id="SM00482"/>
    </source>
</evidence>
<keyword evidence="7" id="KW-1185">Reference proteome</keyword>
<reference evidence="6 7" key="1">
    <citation type="submission" date="2019-07" db="EMBL/GenBank/DDBJ databases">
        <title>R&amp;d 2014.</title>
        <authorList>
            <person name="Klenk H.-P."/>
        </authorList>
    </citation>
    <scope>NUCLEOTIDE SEQUENCE [LARGE SCALE GENOMIC DNA]</scope>
    <source>
        <strain evidence="6 7">DSM 43194</strain>
    </source>
</reference>
<accession>A0A660CDA3</accession>